<dbReference type="KEGG" id="gaw:V144x_20670"/>
<organism evidence="1 2">
    <name type="scientific">Gimesia aquarii</name>
    <dbReference type="NCBI Taxonomy" id="2527964"/>
    <lineage>
        <taxon>Bacteria</taxon>
        <taxon>Pseudomonadati</taxon>
        <taxon>Planctomycetota</taxon>
        <taxon>Planctomycetia</taxon>
        <taxon>Planctomycetales</taxon>
        <taxon>Planctomycetaceae</taxon>
        <taxon>Gimesia</taxon>
    </lineage>
</organism>
<dbReference type="Proteomes" id="UP000318704">
    <property type="component" value="Chromosome"/>
</dbReference>
<evidence type="ECO:0008006" key="3">
    <source>
        <dbReference type="Google" id="ProtNLM"/>
    </source>
</evidence>
<accession>A0A517VUE4</accession>
<reference evidence="1 2" key="1">
    <citation type="submission" date="2019-03" db="EMBL/GenBank/DDBJ databases">
        <title>Deep-cultivation of Planctomycetes and their phenomic and genomic characterization uncovers novel biology.</title>
        <authorList>
            <person name="Wiegand S."/>
            <person name="Jogler M."/>
            <person name="Boedeker C."/>
            <person name="Pinto D."/>
            <person name="Vollmers J."/>
            <person name="Rivas-Marin E."/>
            <person name="Kohn T."/>
            <person name="Peeters S.H."/>
            <person name="Heuer A."/>
            <person name="Rast P."/>
            <person name="Oberbeckmann S."/>
            <person name="Bunk B."/>
            <person name="Jeske O."/>
            <person name="Meyerdierks A."/>
            <person name="Storesund J.E."/>
            <person name="Kallscheuer N."/>
            <person name="Luecker S."/>
            <person name="Lage O.M."/>
            <person name="Pohl T."/>
            <person name="Merkel B.J."/>
            <person name="Hornburger P."/>
            <person name="Mueller R.-W."/>
            <person name="Bruemmer F."/>
            <person name="Labrenz M."/>
            <person name="Spormann A.M."/>
            <person name="Op den Camp H."/>
            <person name="Overmann J."/>
            <person name="Amann R."/>
            <person name="Jetten M.S.M."/>
            <person name="Mascher T."/>
            <person name="Medema M.H."/>
            <person name="Devos D.P."/>
            <person name="Kaster A.-K."/>
            <person name="Ovreas L."/>
            <person name="Rohde M."/>
            <person name="Galperin M.Y."/>
            <person name="Jogler C."/>
        </authorList>
    </citation>
    <scope>NUCLEOTIDE SEQUENCE [LARGE SCALE GENOMIC DNA]</scope>
    <source>
        <strain evidence="1 2">V144</strain>
    </source>
</reference>
<evidence type="ECO:0000313" key="1">
    <source>
        <dbReference type="EMBL" id="QDT96609.1"/>
    </source>
</evidence>
<evidence type="ECO:0000313" key="2">
    <source>
        <dbReference type="Proteomes" id="UP000318704"/>
    </source>
</evidence>
<protein>
    <recommendedName>
        <fullName evidence="3">HNH endonuclease</fullName>
    </recommendedName>
</protein>
<sequence length="322" mass="36169">MSQKSRDEFSERIKRTVAERGAYICANPTCRKPTVGPHSEPDKSLKTGEACHICAAATGGPRFDANQTAEQRGGIENAIWLCTECSTRIDKDQSSYPVESLFEWKRNHETWIKNGGIVPSLPHVSLTTIKGRTLPEAPAKITVQDCDEFREHTLNITNSADTQLLMIDARVQVPEPIIERVGREIPVGINVGWQPIRQQMVATIKGGGTVTRNRPPLPINVYHLQIDRLPPSRSVEIGFTTSTKIYEEHDLSFDQGPFADTDEPPHLRNFIDGTFQFEYQGAMLKKRFFAPIAFDKNARAISIMEVREDFGEWKPLALTVIL</sequence>
<dbReference type="EMBL" id="CP037920">
    <property type="protein sequence ID" value="QDT96609.1"/>
    <property type="molecule type" value="Genomic_DNA"/>
</dbReference>
<name>A0A517VUE4_9PLAN</name>
<dbReference type="AlphaFoldDB" id="A0A517VUE4"/>
<proteinExistence type="predicted"/>
<gene>
    <name evidence="1" type="ORF">V144x_20670</name>
</gene>